<gene>
    <name evidence="2" type="ORF">DL238_15015</name>
</gene>
<dbReference type="OrthoDB" id="7568378at2"/>
<comment type="caution">
    <text evidence="2">The sequence shown here is derived from an EMBL/GenBank/DDBJ whole genome shotgun (WGS) entry which is preliminary data.</text>
</comment>
<dbReference type="RefSeq" id="WP_115493245.1">
    <property type="nucleotide sequence ID" value="NZ_JACHWW010000002.1"/>
</dbReference>
<dbReference type="Proteomes" id="UP000254101">
    <property type="component" value="Unassembled WGS sequence"/>
</dbReference>
<evidence type="ECO:0000256" key="1">
    <source>
        <dbReference type="SAM" id="SignalP"/>
    </source>
</evidence>
<keyword evidence="3" id="KW-1185">Reference proteome</keyword>
<dbReference type="AlphaFoldDB" id="A0A395LH78"/>
<protein>
    <recommendedName>
        <fullName evidence="4">DUF3617 family protein</fullName>
    </recommendedName>
</protein>
<evidence type="ECO:0000313" key="3">
    <source>
        <dbReference type="Proteomes" id="UP000254101"/>
    </source>
</evidence>
<name>A0A395LH78_9SPHN</name>
<proteinExistence type="predicted"/>
<feature type="signal peptide" evidence="1">
    <location>
        <begin position="1"/>
        <end position="19"/>
    </location>
</feature>
<evidence type="ECO:0000313" key="2">
    <source>
        <dbReference type="EMBL" id="RDS75979.1"/>
    </source>
</evidence>
<sequence length="137" mass="15284">MKWILAGATGFLLSAATQANDQFDLICEGTVQRQETSIRERLTAPKKPFSTVLSIDLITREFCADDCERVKPIDSVSFEQIILDDSDNGDVDTMELVARRDGRYSRLRSRIGDGQFVELAEAKCSPAPFSGFPETKF</sequence>
<reference evidence="2 3" key="1">
    <citation type="submission" date="2018-07" db="EMBL/GenBank/DDBJ databases">
        <title>Erythrobacter nanhaiensis sp. nov., a novel member of the genus Erythrobacter isolated from the South China Sea.</title>
        <authorList>
            <person name="Chen X."/>
            <person name="Liu J."/>
        </authorList>
    </citation>
    <scope>NUCLEOTIDE SEQUENCE [LARGE SCALE GENOMIC DNA]</scope>
    <source>
        <strain evidence="2 3">S-5</strain>
    </source>
</reference>
<evidence type="ECO:0008006" key="4">
    <source>
        <dbReference type="Google" id="ProtNLM"/>
    </source>
</evidence>
<accession>A0A395LH78</accession>
<keyword evidence="1" id="KW-0732">Signal</keyword>
<feature type="chain" id="PRO_5017302417" description="DUF3617 family protein" evidence="1">
    <location>
        <begin position="20"/>
        <end position="137"/>
    </location>
</feature>
<dbReference type="EMBL" id="QRBB01000002">
    <property type="protein sequence ID" value="RDS75979.1"/>
    <property type="molecule type" value="Genomic_DNA"/>
</dbReference>
<organism evidence="2 3">
    <name type="scientific">Alteriqipengyuania lutimaris</name>
    <dbReference type="NCBI Taxonomy" id="1538146"/>
    <lineage>
        <taxon>Bacteria</taxon>
        <taxon>Pseudomonadati</taxon>
        <taxon>Pseudomonadota</taxon>
        <taxon>Alphaproteobacteria</taxon>
        <taxon>Sphingomonadales</taxon>
        <taxon>Erythrobacteraceae</taxon>
        <taxon>Alteriqipengyuania</taxon>
    </lineage>
</organism>